<sequence length="943" mass="101601">MRADSCSLTFSRLSSSMTPAATLLMLLFLLSGCKTEQDSEDPVIIGVPPEDAYLGVEYAYNFGATDKDNILDYSLTNAPSWLALEGLNNDARQGIIMRGVPGITGGQRGRDDLGRTTRINLVGNDRDTLGAQPFSIEVQENQLSVVSQDYSEAPPEADENDGDGEGDGNEEEEKPDFQCERPYVGEPGEHTYSVNLYDDEGAFTETSEKTSVTRPVLVQVNLDQPSVTRIKVAFELRSNFDPNRCDKGFSPTHQRCDAGLANSDEAIIGRDIVALGSGSAPALPGPEYVEYQQDADGLYTKGVLTLEPGITECYVRLEVIDDLEPERLEAFRFALTEVRSGIAGLGPSNGGVREPLRIEDNEPTVSLQTERGGKRDVINLGSATDYVARIEGDREEIYHAKISAQEGSDAVQGTDFFLKLETSPGSDVWEEADLIDFPVGTDEVSFRVETPDAGSYTNDEANDRFVLLGLDTHYQAGRNNHAAALPDNELRININELDGLPQVGSQTDFVPTDMAMGQNGRLFLVGYDTSTGDEPVVRVFDQKGNLVTEKTLFAGGISRDAPPVIATGEREIEIGGEDVQRYEFAVAFGAETDSDGSPTPGNINIISQRWFFDTALAPADYAQDWQLVSGSDQDDLPRWVGIAPNSGNVLVSGVTLGILEAGDTLNGRFGSFIQRIDTQQDGAALVPEVAWTRKVESVSHDERVVGGGIQNSAPIVIGDTSGSVEGESQFGGRDAFFYSALRADGDIDVQQAGTGADENLADGFFSVGNVWLVGNSNGNYRVTTEQGVKVLRRDATASAAGFLLGYTSAGSAAEAYLINDDGDQSEEELRAAMIFDGDLVAAGSTTGVLTDNAAVQSNTLADPAIFRRDRQPERDDDDSVIDNPAFQWDQQIAVDDPGTGVIEALVNYRDDEITALVKRQTGSETVWTLNLFSAEGDPVNTSP</sequence>
<evidence type="ECO:0000313" key="3">
    <source>
        <dbReference type="EMBL" id="TGN41754.1"/>
    </source>
</evidence>
<dbReference type="AlphaFoldDB" id="A0A4Z1BG45"/>
<dbReference type="Gene3D" id="2.60.40.2030">
    <property type="match status" value="1"/>
</dbReference>
<evidence type="ECO:0008006" key="5">
    <source>
        <dbReference type="Google" id="ProtNLM"/>
    </source>
</evidence>
<dbReference type="OrthoDB" id="6339802at2"/>
<evidence type="ECO:0000313" key="4">
    <source>
        <dbReference type="Proteomes" id="UP000298325"/>
    </source>
</evidence>
<evidence type="ECO:0000256" key="1">
    <source>
        <dbReference type="SAM" id="MobiDB-lite"/>
    </source>
</evidence>
<dbReference type="SUPFAM" id="SSF141072">
    <property type="entry name" value="CalX-like"/>
    <property type="match status" value="1"/>
</dbReference>
<proteinExistence type="predicted"/>
<comment type="caution">
    <text evidence="3">The sequence shown here is derived from an EMBL/GenBank/DDBJ whole genome shotgun (WGS) entry which is preliminary data.</text>
</comment>
<dbReference type="RefSeq" id="WP_135802139.1">
    <property type="nucleotide sequence ID" value="NZ_SRPF01000001.1"/>
</dbReference>
<dbReference type="PROSITE" id="PS51257">
    <property type="entry name" value="PROKAR_LIPOPROTEIN"/>
    <property type="match status" value="1"/>
</dbReference>
<keyword evidence="4" id="KW-1185">Reference proteome</keyword>
<feature type="region of interest" description="Disordered" evidence="1">
    <location>
        <begin position="148"/>
        <end position="188"/>
    </location>
</feature>
<dbReference type="InterPro" id="IPR038081">
    <property type="entry name" value="CalX-like_sf"/>
</dbReference>
<feature type="chain" id="PRO_5021236409" description="Cadherin domain-containing protein" evidence="2">
    <location>
        <begin position="21"/>
        <end position="943"/>
    </location>
</feature>
<accession>A0A4Z1BG45</accession>
<protein>
    <recommendedName>
        <fullName evidence="5">Cadherin domain-containing protein</fullName>
    </recommendedName>
</protein>
<keyword evidence="2" id="KW-0732">Signal</keyword>
<feature type="signal peptide" evidence="2">
    <location>
        <begin position="1"/>
        <end position="20"/>
    </location>
</feature>
<reference evidence="3 4" key="1">
    <citation type="submission" date="2019-04" db="EMBL/GenBank/DDBJ databases">
        <authorList>
            <person name="Park S."/>
            <person name="Yoon J.-H."/>
        </authorList>
    </citation>
    <scope>NUCLEOTIDE SEQUENCE [LARGE SCALE GENOMIC DNA]</scope>
    <source>
        <strain evidence="3 4">HJM-18</strain>
    </source>
</reference>
<organism evidence="3 4">
    <name type="scientific">Marinobacter confluentis</name>
    <dbReference type="NCBI Taxonomy" id="1697557"/>
    <lineage>
        <taxon>Bacteria</taxon>
        <taxon>Pseudomonadati</taxon>
        <taxon>Pseudomonadota</taxon>
        <taxon>Gammaproteobacteria</taxon>
        <taxon>Pseudomonadales</taxon>
        <taxon>Marinobacteraceae</taxon>
        <taxon>Marinobacter</taxon>
    </lineage>
</organism>
<gene>
    <name evidence="3" type="ORF">E5Q11_04310</name>
</gene>
<dbReference type="Proteomes" id="UP000298325">
    <property type="component" value="Unassembled WGS sequence"/>
</dbReference>
<name>A0A4Z1BG45_9GAMM</name>
<evidence type="ECO:0000256" key="2">
    <source>
        <dbReference type="SAM" id="SignalP"/>
    </source>
</evidence>
<dbReference type="EMBL" id="SRPF01000001">
    <property type="protein sequence ID" value="TGN41754.1"/>
    <property type="molecule type" value="Genomic_DNA"/>
</dbReference>
<feature type="compositionally biased region" description="Acidic residues" evidence="1">
    <location>
        <begin position="155"/>
        <end position="174"/>
    </location>
</feature>